<dbReference type="eggNOG" id="COG1716">
    <property type="taxonomic scope" value="Bacteria"/>
</dbReference>
<dbReference type="EMBL" id="CP003630">
    <property type="protein sequence ID" value="AFZ16429.1"/>
    <property type="molecule type" value="Genomic_DNA"/>
</dbReference>
<proteinExistence type="predicted"/>
<dbReference type="Pfam" id="PF00498">
    <property type="entry name" value="FHA"/>
    <property type="match status" value="1"/>
</dbReference>
<protein>
    <submittedName>
        <fullName evidence="2">FHA domain-containing protein</fullName>
    </submittedName>
</protein>
<sequence>MNSAPLRIQLSWDNPATGERREPTLGIPIALGRDFNAMPAQIQGHPVSRMVLNSLEVSRFHLLIDTDSGALVVIDQNSRNGTFVNGNRIATNGRTLLAHGDSLQVGPYQIAIAFGARTQLSAASRNSQIVFNPNTGLPDPSPPPAIPVATTTRNFPPPLFQALEVAVQDLHATGLPVEEVDYATVGAGLGSFVWADLLRISGVRSSQIAALGIATQPYSRYKQLCLNSQIPLHERLRSNSDSCPDNIWGWPSYAVREAWHNAVRGHWGTALGYLWQVFAEPTFAQTYTPRAENVFASLDREVKRIGWEQMFRYGSVRAIRKTTDGRYAIAYSRTTTGYRNHAFLVARYVHLATGYPAIKFLPDLQAYREKTQDFKSVVNAYELHDHVYQYLEQYGGTVMIRGRGIVASRIVQRVYEARLRNTNIRLVHLMRSPKPQGNKFGTSQRRVEHHYEFQPFNWPKACWSGELREMLEKADPHERQRLLADWGGTTTALRHDWQWIVEQGLKLGWYKIEFGEVERVERESSGVITYIQEKEFKGQIRLEADFIIDATGLDAQATASPLLNDLITHYNLPLNPLGRLSVNNDFELVEMRVSQGRMYGAGAITLGGPYAAVDSFLGLQYAALRAVDAMTTNKAPKIRRLNGLNSLFQWGKWVVNQSP</sequence>
<keyword evidence="3" id="KW-1185">Reference proteome</keyword>
<organism evidence="2 3">
    <name type="scientific">Allocoleopsis franciscana PCC 7113</name>
    <dbReference type="NCBI Taxonomy" id="1173027"/>
    <lineage>
        <taxon>Bacteria</taxon>
        <taxon>Bacillati</taxon>
        <taxon>Cyanobacteriota</taxon>
        <taxon>Cyanophyceae</taxon>
        <taxon>Coleofasciculales</taxon>
        <taxon>Coleofasciculaceae</taxon>
        <taxon>Allocoleopsis</taxon>
        <taxon>Allocoleopsis franciscana</taxon>
    </lineage>
</organism>
<dbReference type="OrthoDB" id="7788186at2"/>
<evidence type="ECO:0000313" key="2">
    <source>
        <dbReference type="EMBL" id="AFZ16429.1"/>
    </source>
</evidence>
<dbReference type="eggNOG" id="COG4529">
    <property type="taxonomic scope" value="Bacteria"/>
</dbReference>
<reference evidence="2 3" key="1">
    <citation type="submission" date="2012-06" db="EMBL/GenBank/DDBJ databases">
        <title>Finished chromosome of genome of Microcoleus sp. PCC 7113.</title>
        <authorList>
            <consortium name="US DOE Joint Genome Institute"/>
            <person name="Gugger M."/>
            <person name="Coursin T."/>
            <person name="Rippka R."/>
            <person name="Tandeau De Marsac N."/>
            <person name="Huntemann M."/>
            <person name="Wei C.-L."/>
            <person name="Han J."/>
            <person name="Detter J.C."/>
            <person name="Han C."/>
            <person name="Tapia R."/>
            <person name="Chen A."/>
            <person name="Kyrpides N."/>
            <person name="Mavromatis K."/>
            <person name="Markowitz V."/>
            <person name="Szeto E."/>
            <person name="Ivanova N."/>
            <person name="Pagani I."/>
            <person name="Pati A."/>
            <person name="Goodwin L."/>
            <person name="Nordberg H.P."/>
            <person name="Cantor M.N."/>
            <person name="Hua S.X."/>
            <person name="Woyke T."/>
            <person name="Kerfeld C.A."/>
        </authorList>
    </citation>
    <scope>NUCLEOTIDE SEQUENCE [LARGE SCALE GENOMIC DNA]</scope>
    <source>
        <strain evidence="2 3">PCC 7113</strain>
    </source>
</reference>
<dbReference type="Gene3D" id="3.50.50.60">
    <property type="entry name" value="FAD/NAD(P)-binding domain"/>
    <property type="match status" value="1"/>
</dbReference>
<dbReference type="SUPFAM" id="SSF51905">
    <property type="entry name" value="FAD/NAD(P)-binding domain"/>
    <property type="match status" value="1"/>
</dbReference>
<dbReference type="HOGENOM" id="CLU_017353_0_0_3"/>
<dbReference type="InterPro" id="IPR000253">
    <property type="entry name" value="FHA_dom"/>
</dbReference>
<dbReference type="SMART" id="SM00240">
    <property type="entry name" value="FHA"/>
    <property type="match status" value="1"/>
</dbReference>
<dbReference type="CDD" id="cd00060">
    <property type="entry name" value="FHA"/>
    <property type="match status" value="1"/>
</dbReference>
<dbReference type="PATRIC" id="fig|1173027.3.peg.564"/>
<dbReference type="InterPro" id="IPR036188">
    <property type="entry name" value="FAD/NAD-bd_sf"/>
</dbReference>
<evidence type="ECO:0000313" key="3">
    <source>
        <dbReference type="Proteomes" id="UP000010471"/>
    </source>
</evidence>
<dbReference type="KEGG" id="mic:Mic7113_0511"/>
<evidence type="ECO:0000259" key="1">
    <source>
        <dbReference type="PROSITE" id="PS50006"/>
    </source>
</evidence>
<name>K9W9I3_9CYAN</name>
<dbReference type="PROSITE" id="PS50006">
    <property type="entry name" value="FHA_DOMAIN"/>
    <property type="match status" value="1"/>
</dbReference>
<accession>K9W9I3</accession>
<dbReference type="InterPro" id="IPR008984">
    <property type="entry name" value="SMAD_FHA_dom_sf"/>
</dbReference>
<gene>
    <name evidence="2" type="ORF">Mic7113_0511</name>
</gene>
<dbReference type="SUPFAM" id="SSF49879">
    <property type="entry name" value="SMAD/FHA domain"/>
    <property type="match status" value="1"/>
</dbReference>
<feature type="domain" description="FHA" evidence="1">
    <location>
        <begin position="29"/>
        <end position="89"/>
    </location>
</feature>
<dbReference type="Proteomes" id="UP000010471">
    <property type="component" value="Chromosome"/>
</dbReference>
<dbReference type="Gene3D" id="2.60.200.20">
    <property type="match status" value="1"/>
</dbReference>
<dbReference type="RefSeq" id="WP_015180593.1">
    <property type="nucleotide sequence ID" value="NC_019738.1"/>
</dbReference>
<dbReference type="AlphaFoldDB" id="K9W9I3"/>
<dbReference type="STRING" id="1173027.Mic7113_0511"/>